<name>M1UDJ6_9CORY</name>
<dbReference type="EMBL" id="CP004354">
    <property type="protein sequence ID" value="AGG66020.1"/>
    <property type="molecule type" value="Genomic_DNA"/>
</dbReference>
<reference evidence="7 8" key="1">
    <citation type="submission" date="2013-02" db="EMBL/GenBank/DDBJ databases">
        <title>The complete genome sequence of Corynebacterium callunae DSM 20147.</title>
        <authorList>
            <person name="Ruckert C."/>
            <person name="Albersmeier A."/>
            <person name="Kalinowski J."/>
        </authorList>
    </citation>
    <scope>NUCLEOTIDE SEQUENCE [LARGE SCALE GENOMIC DNA]</scope>
    <source>
        <strain evidence="7 8">DSM 20147</strain>
    </source>
</reference>
<dbReference type="PANTHER" id="PTHR43420:SF12">
    <property type="entry name" value="N-ACETYLTRANSFERASE DOMAIN-CONTAINING PROTEIN"/>
    <property type="match status" value="1"/>
</dbReference>
<dbReference type="AlphaFoldDB" id="M1UDJ6"/>
<dbReference type="HOGENOM" id="CLU_013985_23_3_11"/>
<dbReference type="InterPro" id="IPR016181">
    <property type="entry name" value="Acyl_CoA_acyltransferase"/>
</dbReference>
<proteinExistence type="inferred from homology"/>
<dbReference type="InterPro" id="IPR000182">
    <property type="entry name" value="GNAT_dom"/>
</dbReference>
<keyword evidence="2" id="KW-0963">Cytoplasm</keyword>
<gene>
    <name evidence="7" type="ORF">H924_02840</name>
</gene>
<dbReference type="Gene3D" id="3.40.630.30">
    <property type="match status" value="1"/>
</dbReference>
<keyword evidence="8" id="KW-1185">Reference proteome</keyword>
<dbReference type="PATRIC" id="fig|1121353.3.peg.589"/>
<accession>M1UDJ6</accession>
<dbReference type="eggNOG" id="COG0456">
    <property type="taxonomic scope" value="Bacteria"/>
</dbReference>
<dbReference type="Proteomes" id="UP000011760">
    <property type="component" value="Chromosome"/>
</dbReference>
<dbReference type="SUPFAM" id="SSF55729">
    <property type="entry name" value="Acyl-CoA N-acyltransferases (Nat)"/>
    <property type="match status" value="1"/>
</dbReference>
<dbReference type="OrthoDB" id="529907at2"/>
<comment type="similarity">
    <text evidence="1">Belongs to the acetyltransferase family. RimI subfamily.</text>
</comment>
<evidence type="ECO:0000313" key="7">
    <source>
        <dbReference type="EMBL" id="AGG66020.1"/>
    </source>
</evidence>
<dbReference type="GO" id="GO:0008080">
    <property type="term" value="F:N-acetyltransferase activity"/>
    <property type="evidence" value="ECO:0007669"/>
    <property type="project" value="InterPro"/>
</dbReference>
<feature type="domain" description="N-acetyltransferase" evidence="6">
    <location>
        <begin position="7"/>
        <end position="156"/>
    </location>
</feature>
<evidence type="ECO:0000256" key="4">
    <source>
        <dbReference type="ARBA" id="ARBA00023315"/>
    </source>
</evidence>
<feature type="compositionally biased region" description="Basic and acidic residues" evidence="5">
    <location>
        <begin position="168"/>
        <end position="177"/>
    </location>
</feature>
<evidence type="ECO:0000256" key="5">
    <source>
        <dbReference type="SAM" id="MobiDB-lite"/>
    </source>
</evidence>
<dbReference type="CDD" id="cd04301">
    <property type="entry name" value="NAT_SF"/>
    <property type="match status" value="1"/>
</dbReference>
<dbReference type="NCBIfam" id="TIGR01575">
    <property type="entry name" value="rimI"/>
    <property type="match status" value="1"/>
</dbReference>
<dbReference type="InterPro" id="IPR006464">
    <property type="entry name" value="AcTrfase_RimI/Ard1"/>
</dbReference>
<dbReference type="InterPro" id="IPR050680">
    <property type="entry name" value="YpeA/RimI_acetyltransf"/>
</dbReference>
<evidence type="ECO:0000259" key="6">
    <source>
        <dbReference type="PROSITE" id="PS51186"/>
    </source>
</evidence>
<evidence type="ECO:0000256" key="3">
    <source>
        <dbReference type="ARBA" id="ARBA00022679"/>
    </source>
</evidence>
<dbReference type="PANTHER" id="PTHR43420">
    <property type="entry name" value="ACETYLTRANSFERASE"/>
    <property type="match status" value="1"/>
</dbReference>
<evidence type="ECO:0000313" key="8">
    <source>
        <dbReference type="Proteomes" id="UP000011760"/>
    </source>
</evidence>
<feature type="region of interest" description="Disordered" evidence="5">
    <location>
        <begin position="154"/>
        <end position="177"/>
    </location>
</feature>
<evidence type="ECO:0000256" key="2">
    <source>
        <dbReference type="ARBA" id="ARBA00022490"/>
    </source>
</evidence>
<dbReference type="Pfam" id="PF00583">
    <property type="entry name" value="Acetyltransf_1"/>
    <property type="match status" value="1"/>
</dbReference>
<dbReference type="KEGG" id="ccn:H924_02840"/>
<evidence type="ECO:0000256" key="1">
    <source>
        <dbReference type="ARBA" id="ARBA00005395"/>
    </source>
</evidence>
<dbReference type="STRING" id="1121353.H924_02840"/>
<sequence length="177" mass="20015">MSETETYELKELRREDAARCAELEQILFPGDNPWPRDVFAVEFSHPNTFYIGAFDDDYLIAYAGLAMMGPADDPEFEIHTIGVDPAHQRKGLGRVLMDQMMHVADSHDGPVFLEVRTDNVPAISMYEDFGFQTLAVRKNYYRPSGADAYTMQRLRQSDRETGQATPDSTHDSDGTNV</sequence>
<protein>
    <submittedName>
        <fullName evidence="7">GNAT family acetyltransferase</fullName>
    </submittedName>
</protein>
<keyword evidence="3 7" id="KW-0808">Transferase</keyword>
<organism evidence="7 8">
    <name type="scientific">Corynebacterium callunae DSM 20147</name>
    <dbReference type="NCBI Taxonomy" id="1121353"/>
    <lineage>
        <taxon>Bacteria</taxon>
        <taxon>Bacillati</taxon>
        <taxon>Actinomycetota</taxon>
        <taxon>Actinomycetes</taxon>
        <taxon>Mycobacteriales</taxon>
        <taxon>Corynebacteriaceae</taxon>
        <taxon>Corynebacterium</taxon>
    </lineage>
</organism>
<keyword evidence="4" id="KW-0012">Acyltransferase</keyword>
<dbReference type="RefSeq" id="WP_015650458.1">
    <property type="nucleotide sequence ID" value="NC_020506.1"/>
</dbReference>
<dbReference type="PROSITE" id="PS51186">
    <property type="entry name" value="GNAT"/>
    <property type="match status" value="1"/>
</dbReference>